<evidence type="ECO:0000256" key="5">
    <source>
        <dbReference type="ARBA" id="ARBA00022571"/>
    </source>
</evidence>
<dbReference type="AlphaFoldDB" id="A0A194ALQ0"/>
<comment type="catalytic activity">
    <reaction evidence="10">
        <text>N(2)-acetyl-L-ornithine + L-glutamate = N-acetyl-L-glutamate + L-ornithine</text>
        <dbReference type="Rhea" id="RHEA:15349"/>
        <dbReference type="ChEBI" id="CHEBI:29985"/>
        <dbReference type="ChEBI" id="CHEBI:44337"/>
        <dbReference type="ChEBI" id="CHEBI:46911"/>
        <dbReference type="ChEBI" id="CHEBI:57805"/>
        <dbReference type="EC" id="2.3.1.35"/>
    </reaction>
</comment>
<dbReference type="InterPro" id="IPR002813">
    <property type="entry name" value="Arg_biosynth_ArgJ"/>
</dbReference>
<feature type="site" description="Involved in the stabilization of negative charge on the oxyanion by the formation of the oxyanion hole" evidence="10">
    <location>
        <position position="108"/>
    </location>
</feature>
<dbReference type="InterPro" id="IPR016117">
    <property type="entry name" value="ArgJ-like_dom_sf"/>
</dbReference>
<feature type="binding site" evidence="10">
    <location>
        <position position="145"/>
    </location>
    <ligand>
        <name>substrate</name>
    </ligand>
</feature>
<evidence type="ECO:0000256" key="3">
    <source>
        <dbReference type="ARBA" id="ARBA00011475"/>
    </source>
</evidence>
<dbReference type="CDD" id="cd02152">
    <property type="entry name" value="OAT"/>
    <property type="match status" value="1"/>
</dbReference>
<dbReference type="Proteomes" id="UP000095200">
    <property type="component" value="Unassembled WGS sequence"/>
</dbReference>
<feature type="active site" description="Nucleophile" evidence="10">
    <location>
        <position position="182"/>
    </location>
</feature>
<accession>A0A194ALQ0</accession>
<comment type="subcellular location">
    <subcellularLocation>
        <location evidence="1 10">Cytoplasm</location>
    </subcellularLocation>
</comment>
<dbReference type="HAMAP" id="MF_01106">
    <property type="entry name" value="ArgJ"/>
    <property type="match status" value="1"/>
</dbReference>
<feature type="chain" id="PRO_5023224266" description="Arginine biosynthesis bifunctional protein ArgJ alpha chain" evidence="10">
    <location>
        <begin position="1"/>
        <end position="181"/>
    </location>
</feature>
<dbReference type="UniPathway" id="UPA00068">
    <property type="reaction ID" value="UER00106"/>
</dbReference>
<dbReference type="NCBIfam" id="TIGR00120">
    <property type="entry name" value="ArgJ"/>
    <property type="match status" value="1"/>
</dbReference>
<dbReference type="PANTHER" id="PTHR23100">
    <property type="entry name" value="ARGININE BIOSYNTHESIS BIFUNCTIONAL PROTEIN ARGJ"/>
    <property type="match status" value="1"/>
</dbReference>
<feature type="site" description="Cleavage; by autolysis" evidence="10">
    <location>
        <begin position="181"/>
        <end position="182"/>
    </location>
</feature>
<evidence type="ECO:0000256" key="6">
    <source>
        <dbReference type="ARBA" id="ARBA00022605"/>
    </source>
</evidence>
<feature type="site" description="Involved in the stabilization of negative charge on the oxyanion by the formation of the oxyanion hole" evidence="10">
    <location>
        <position position="109"/>
    </location>
</feature>
<dbReference type="GO" id="GO:0004042">
    <property type="term" value="F:L-glutamate N-acetyltransferase activity"/>
    <property type="evidence" value="ECO:0007669"/>
    <property type="project" value="UniProtKB-UniRule"/>
</dbReference>
<comment type="pathway">
    <text evidence="10">Amino-acid biosynthesis; L-arginine biosynthesis; N(2)-acetyl-L-ornithine from L-glutamate: step 1/4.</text>
</comment>
<dbReference type="GO" id="GO:0006526">
    <property type="term" value="P:L-arginine biosynthetic process"/>
    <property type="evidence" value="ECO:0007669"/>
    <property type="project" value="UniProtKB-UniRule"/>
</dbReference>
<feature type="chain" id="PRO_5023224267" description="Arginine biosynthesis bifunctional protein ArgJ beta chain" evidence="10">
    <location>
        <begin position="182"/>
        <end position="394"/>
    </location>
</feature>
<dbReference type="FunFam" id="3.60.70.12:FF:000001">
    <property type="entry name" value="Arginine biosynthesis bifunctional protein ArgJ, chloroplastic"/>
    <property type="match status" value="1"/>
</dbReference>
<comment type="function">
    <text evidence="10">Catalyzes two activities which are involved in the cyclic version of arginine biosynthesis: the synthesis of N-acetylglutamate from glutamate and acetyl-CoA as the acetyl donor, and of ornithine by transacetylation between N(2)-acetylornithine and glutamate.</text>
</comment>
<dbReference type="Pfam" id="PF01960">
    <property type="entry name" value="ArgJ"/>
    <property type="match status" value="1"/>
</dbReference>
<feature type="binding site" evidence="10">
    <location>
        <position position="266"/>
    </location>
    <ligand>
        <name>substrate</name>
    </ligand>
</feature>
<evidence type="ECO:0000256" key="9">
    <source>
        <dbReference type="ARBA" id="ARBA00023315"/>
    </source>
</evidence>
<evidence type="ECO:0000313" key="12">
    <source>
        <dbReference type="Proteomes" id="UP000095200"/>
    </source>
</evidence>
<keyword evidence="8 10" id="KW-0068">Autocatalytic cleavage</keyword>
<evidence type="ECO:0000256" key="8">
    <source>
        <dbReference type="ARBA" id="ARBA00022813"/>
    </source>
</evidence>
<keyword evidence="6 10" id="KW-0028">Amino-acid biosynthesis</keyword>
<dbReference type="EC" id="2.3.1.1" evidence="10"/>
<keyword evidence="4 10" id="KW-0963">Cytoplasm</keyword>
<name>A0A194ALQ0_9BACT</name>
<dbReference type="RefSeq" id="WP_069860214.1">
    <property type="nucleotide sequence ID" value="NZ_BDFE01000022.1"/>
</dbReference>
<protein>
    <recommendedName>
        <fullName evidence="10">Arginine biosynthesis bifunctional protein ArgJ</fullName>
    </recommendedName>
    <domain>
        <recommendedName>
            <fullName evidence="10">Glutamate N-acetyltransferase</fullName>
            <ecNumber evidence="10">2.3.1.35</ecNumber>
        </recommendedName>
        <alternativeName>
            <fullName evidence="10">Ornithine acetyltransferase</fullName>
            <shortName evidence="10">OATase</shortName>
        </alternativeName>
        <alternativeName>
            <fullName evidence="10">Ornithine transacetylase</fullName>
        </alternativeName>
    </domain>
    <domain>
        <recommendedName>
            <fullName evidence="10">Amino-acid acetyltransferase</fullName>
            <ecNumber evidence="10">2.3.1.1</ecNumber>
        </recommendedName>
        <alternativeName>
            <fullName evidence="10">N-acetylglutamate synthase</fullName>
            <shortName evidence="10">AGSase</shortName>
        </alternativeName>
    </domain>
    <component>
        <recommendedName>
            <fullName evidence="10">Arginine biosynthesis bifunctional protein ArgJ alpha chain</fullName>
        </recommendedName>
    </component>
    <component>
        <recommendedName>
            <fullName evidence="10">Arginine biosynthesis bifunctional protein ArgJ beta chain</fullName>
        </recommendedName>
    </component>
</protein>
<keyword evidence="9 10" id="KW-0012">Acyltransferase</keyword>
<dbReference type="Gene3D" id="3.10.20.340">
    <property type="entry name" value="ArgJ beta chain, C-terminal domain"/>
    <property type="match status" value="1"/>
</dbReference>
<comment type="subunit">
    <text evidence="3 10">Heterotetramer of two alpha and two beta chains.</text>
</comment>
<dbReference type="EC" id="2.3.1.35" evidence="10"/>
<gene>
    <name evidence="10" type="primary">argJ</name>
    <name evidence="11" type="ORF">DPF_2692</name>
</gene>
<dbReference type="InterPro" id="IPR042195">
    <property type="entry name" value="ArgJ_beta_C"/>
</dbReference>
<feature type="binding site" evidence="10">
    <location>
        <position position="171"/>
    </location>
    <ligand>
        <name>substrate</name>
    </ligand>
</feature>
<dbReference type="EMBL" id="BDFE01000022">
    <property type="protein sequence ID" value="GAU09956.1"/>
    <property type="molecule type" value="Genomic_DNA"/>
</dbReference>
<feature type="binding site" evidence="10">
    <location>
        <position position="182"/>
    </location>
    <ligand>
        <name>substrate</name>
    </ligand>
</feature>
<keyword evidence="5 10" id="KW-0055">Arginine biosynthesis</keyword>
<evidence type="ECO:0000256" key="2">
    <source>
        <dbReference type="ARBA" id="ARBA00006774"/>
    </source>
</evidence>
<keyword evidence="10" id="KW-0511">Multifunctional enzyme</keyword>
<evidence type="ECO:0000256" key="1">
    <source>
        <dbReference type="ARBA" id="ARBA00004496"/>
    </source>
</evidence>
<dbReference type="GO" id="GO:0004358">
    <property type="term" value="F:L-glutamate N-acetyltransferase activity, acting on acetyl-L-ornithine as donor"/>
    <property type="evidence" value="ECO:0007669"/>
    <property type="project" value="UniProtKB-UniRule"/>
</dbReference>
<evidence type="ECO:0000256" key="4">
    <source>
        <dbReference type="ARBA" id="ARBA00022490"/>
    </source>
</evidence>
<evidence type="ECO:0000256" key="10">
    <source>
        <dbReference type="HAMAP-Rule" id="MF_01106"/>
    </source>
</evidence>
<comment type="caution">
    <text evidence="11">The sequence shown here is derived from an EMBL/GenBank/DDBJ whole genome shotgun (WGS) entry which is preliminary data.</text>
</comment>
<evidence type="ECO:0000313" key="11">
    <source>
        <dbReference type="EMBL" id="GAU09956.1"/>
    </source>
</evidence>
<dbReference type="OrthoDB" id="9804242at2"/>
<sequence length="394" mass="41795">MFDVPKGYRFAAVEAGFKYRNRCDLSLVVSDCPAHAAGVFTTNAFQAAPVVVSQKTLAGSPVARAILVNAGQANACTGEEGEKRCLATRTMVGTPLGIDPTEILVASTGVIGDQLPMDRFERGAKALVDNVGHSSALDMAKAIMTTDTFPKLVTATVSLEGGTVRLLGMCKGAGMICPNMATMLGFIVCDARVDPLWWQQTLRTAVDESFNAVTVDGDTSTNDCVLALANGQSHVEAVSRSDKRLLAAGLIDLCRELAFRIVQDAEGGTKVLRIRVSGAKSKPQAETVARVVGHSPLVKTALYGQDPNWGRIVAAVGRSGATFDPNQVSVAIGDTTIFSKGRPVEGDWDSILAPVLKRDEIVVSISLGTGRGSYELLASDLTEEYIRINADYRT</sequence>
<dbReference type="SUPFAM" id="SSF56266">
    <property type="entry name" value="DmpA/ArgJ-like"/>
    <property type="match status" value="1"/>
</dbReference>
<keyword evidence="12" id="KW-1185">Reference proteome</keyword>
<evidence type="ECO:0000256" key="7">
    <source>
        <dbReference type="ARBA" id="ARBA00022679"/>
    </source>
</evidence>
<dbReference type="GO" id="GO:0006592">
    <property type="term" value="P:ornithine biosynthetic process"/>
    <property type="evidence" value="ECO:0007669"/>
    <property type="project" value="TreeGrafter"/>
</dbReference>
<keyword evidence="7 10" id="KW-0808">Transferase</keyword>
<comment type="similarity">
    <text evidence="2 10">Belongs to the ArgJ family.</text>
</comment>
<organism evidence="11 12">
    <name type="scientific">Desulfoplanes formicivorans</name>
    <dbReference type="NCBI Taxonomy" id="1592317"/>
    <lineage>
        <taxon>Bacteria</taxon>
        <taxon>Pseudomonadati</taxon>
        <taxon>Thermodesulfobacteriota</taxon>
        <taxon>Desulfovibrionia</taxon>
        <taxon>Desulfovibrionales</taxon>
        <taxon>Desulfoplanaceae</taxon>
        <taxon>Desulfoplanes</taxon>
    </lineage>
</organism>
<reference evidence="12" key="1">
    <citation type="submission" date="2016-06" db="EMBL/GenBank/DDBJ databases">
        <title>Draft genome sequence of Desulfoplanes formicivorans strain Pf12B.</title>
        <authorList>
            <person name="Watanabe M."/>
            <person name="Kojima H."/>
            <person name="Fukui M."/>
        </authorList>
    </citation>
    <scope>NUCLEOTIDE SEQUENCE [LARGE SCALE GENOMIC DNA]</scope>
    <source>
        <strain evidence="12">Pf12B</strain>
    </source>
</reference>
<feature type="binding site" evidence="10">
    <location>
        <position position="389"/>
    </location>
    <ligand>
        <name>substrate</name>
    </ligand>
</feature>
<proteinExistence type="inferred from homology"/>
<dbReference type="NCBIfam" id="NF003802">
    <property type="entry name" value="PRK05388.1"/>
    <property type="match status" value="1"/>
</dbReference>
<comment type="catalytic activity">
    <reaction evidence="10">
        <text>L-glutamate + acetyl-CoA = N-acetyl-L-glutamate + CoA + H(+)</text>
        <dbReference type="Rhea" id="RHEA:24292"/>
        <dbReference type="ChEBI" id="CHEBI:15378"/>
        <dbReference type="ChEBI" id="CHEBI:29985"/>
        <dbReference type="ChEBI" id="CHEBI:44337"/>
        <dbReference type="ChEBI" id="CHEBI:57287"/>
        <dbReference type="ChEBI" id="CHEBI:57288"/>
        <dbReference type="EC" id="2.3.1.1"/>
    </reaction>
</comment>
<dbReference type="FunFam" id="3.10.20.340:FF:000003">
    <property type="entry name" value="Arginine biosynthesis bifunctional protein ArgJ"/>
    <property type="match status" value="1"/>
</dbReference>
<dbReference type="GO" id="GO:0005737">
    <property type="term" value="C:cytoplasm"/>
    <property type="evidence" value="ECO:0007669"/>
    <property type="project" value="UniProtKB-SubCell"/>
</dbReference>
<feature type="binding site" evidence="10">
    <location>
        <position position="394"/>
    </location>
    <ligand>
        <name>substrate</name>
    </ligand>
</feature>
<comment type="pathway">
    <text evidence="10">Amino-acid biosynthesis; L-arginine biosynthesis; L-ornithine and N-acetyl-L-glutamate from L-glutamate and N(2)-acetyl-L-ornithine (cyclic): step 1/1.</text>
</comment>
<dbReference type="STRING" id="1592317.DPF_2692"/>
<dbReference type="PANTHER" id="PTHR23100:SF0">
    <property type="entry name" value="ARGININE BIOSYNTHESIS BIFUNCTIONAL PROTEIN ARGJ, MITOCHONDRIAL"/>
    <property type="match status" value="1"/>
</dbReference>
<dbReference type="Gene3D" id="3.60.70.12">
    <property type="entry name" value="L-amino peptidase D-ALA esterase/amidase"/>
    <property type="match status" value="1"/>
</dbReference>